<keyword evidence="2" id="KW-1133">Transmembrane helix</keyword>
<proteinExistence type="predicted"/>
<keyword evidence="2" id="KW-0812">Transmembrane</keyword>
<evidence type="ECO:0000313" key="5">
    <source>
        <dbReference type="Proteomes" id="UP001620626"/>
    </source>
</evidence>
<reference evidence="4 5" key="1">
    <citation type="submission" date="2024-10" db="EMBL/GenBank/DDBJ databases">
        <authorList>
            <person name="Kim D."/>
        </authorList>
    </citation>
    <scope>NUCLEOTIDE SEQUENCE [LARGE SCALE GENOMIC DNA]</scope>
    <source>
        <strain evidence="4">BH-2024</strain>
    </source>
</reference>
<organism evidence="4 5">
    <name type="scientific">Heterodera trifolii</name>
    <dbReference type="NCBI Taxonomy" id="157864"/>
    <lineage>
        <taxon>Eukaryota</taxon>
        <taxon>Metazoa</taxon>
        <taxon>Ecdysozoa</taxon>
        <taxon>Nematoda</taxon>
        <taxon>Chromadorea</taxon>
        <taxon>Rhabditida</taxon>
        <taxon>Tylenchina</taxon>
        <taxon>Tylenchomorpha</taxon>
        <taxon>Tylenchoidea</taxon>
        <taxon>Heteroderidae</taxon>
        <taxon>Heteroderinae</taxon>
        <taxon>Heterodera</taxon>
    </lineage>
</organism>
<dbReference type="AlphaFoldDB" id="A0ABD2JTV3"/>
<protein>
    <submittedName>
        <fullName evidence="4">Uncharacterized protein</fullName>
    </submittedName>
</protein>
<name>A0ABD2JTV3_9BILA</name>
<accession>A0ABD2JTV3</accession>
<feature type="compositionally biased region" description="Basic and acidic residues" evidence="1">
    <location>
        <begin position="199"/>
        <end position="213"/>
    </location>
</feature>
<feature type="signal peptide" evidence="3">
    <location>
        <begin position="1"/>
        <end position="19"/>
    </location>
</feature>
<feature type="chain" id="PRO_5044839834" evidence="3">
    <location>
        <begin position="20"/>
        <end position="277"/>
    </location>
</feature>
<feature type="transmembrane region" description="Helical" evidence="2">
    <location>
        <begin position="239"/>
        <end position="271"/>
    </location>
</feature>
<comment type="caution">
    <text evidence="4">The sequence shown here is derived from an EMBL/GenBank/DDBJ whole genome shotgun (WGS) entry which is preliminary data.</text>
</comment>
<evidence type="ECO:0000256" key="3">
    <source>
        <dbReference type="SAM" id="SignalP"/>
    </source>
</evidence>
<sequence>MHRFLALFVMAIFVANIATVKIRDEEENTEINGIENNGEQNERIEEIKKMIANLSEQTMDWALAKACEMAEKLWEKAKLGTKTANECVGEEMGQNLMEMCAGGTSKAKEIAQNWGKSALIATGQCVLAQMQTEEEQIQEEQNAEGMAKLAEFDASFKECAKALAPEQKAKSGIDKLLKAKANQQLRPSDLVNTVLKNKGKAEDGKSKGNDDKKQKKTQKNGKLIKLEKRKGKGKGNLEFYPYMGMIVVLFFLGQQSLIASILLLCALPWILRPKNSD</sequence>
<dbReference type="Proteomes" id="UP001620626">
    <property type="component" value="Unassembled WGS sequence"/>
</dbReference>
<evidence type="ECO:0000256" key="2">
    <source>
        <dbReference type="SAM" id="Phobius"/>
    </source>
</evidence>
<evidence type="ECO:0000313" key="4">
    <source>
        <dbReference type="EMBL" id="KAL3094027.1"/>
    </source>
</evidence>
<gene>
    <name evidence="4" type="ORF">niasHT_027355</name>
</gene>
<feature type="region of interest" description="Disordered" evidence="1">
    <location>
        <begin position="197"/>
        <end position="220"/>
    </location>
</feature>
<keyword evidence="5" id="KW-1185">Reference proteome</keyword>
<keyword evidence="3" id="KW-0732">Signal</keyword>
<keyword evidence="2" id="KW-0472">Membrane</keyword>
<evidence type="ECO:0000256" key="1">
    <source>
        <dbReference type="SAM" id="MobiDB-lite"/>
    </source>
</evidence>
<dbReference type="EMBL" id="JBICBT010000906">
    <property type="protein sequence ID" value="KAL3094027.1"/>
    <property type="molecule type" value="Genomic_DNA"/>
</dbReference>